<comment type="catalytic activity">
    <reaction evidence="1">
        <text>Hydrolysis of terminal, non-reducing alpha-D-galactose residues in alpha-D-galactosides, including galactose oligosaccharides, galactomannans and galactolipids.</text>
        <dbReference type="EC" id="3.2.1.22"/>
    </reaction>
</comment>
<evidence type="ECO:0000256" key="3">
    <source>
        <dbReference type="ARBA" id="ARBA00012755"/>
    </source>
</evidence>
<keyword evidence="5" id="KW-0326">Glycosidase</keyword>
<feature type="domain" description="Glycosyl hydrolase family 36 N-terminal" evidence="6">
    <location>
        <begin position="80"/>
        <end position="145"/>
    </location>
</feature>
<dbReference type="PANTHER" id="PTHR43053:SF3">
    <property type="entry name" value="ALPHA-GALACTOSIDASE C-RELATED"/>
    <property type="match status" value="1"/>
</dbReference>
<dbReference type="GO" id="GO:0004557">
    <property type="term" value="F:alpha-galactosidase activity"/>
    <property type="evidence" value="ECO:0007669"/>
    <property type="project" value="UniProtKB-EC"/>
</dbReference>
<dbReference type="Proteomes" id="UP000326950">
    <property type="component" value="Unassembled WGS sequence"/>
</dbReference>
<accession>A0A5N6USB8</accession>
<dbReference type="PANTHER" id="PTHR43053">
    <property type="entry name" value="GLYCOSIDASE FAMILY 31"/>
    <property type="match status" value="1"/>
</dbReference>
<dbReference type="PRINTS" id="PR00743">
    <property type="entry name" value="GLHYDRLASE36"/>
</dbReference>
<dbReference type="InterPro" id="IPR017853">
    <property type="entry name" value="GH"/>
</dbReference>
<organism evidence="7 8">
    <name type="scientific">Aspergillus tamarii</name>
    <dbReference type="NCBI Taxonomy" id="41984"/>
    <lineage>
        <taxon>Eukaryota</taxon>
        <taxon>Fungi</taxon>
        <taxon>Dikarya</taxon>
        <taxon>Ascomycota</taxon>
        <taxon>Pezizomycotina</taxon>
        <taxon>Eurotiomycetes</taxon>
        <taxon>Eurotiomycetidae</taxon>
        <taxon>Eurotiales</taxon>
        <taxon>Aspergillaceae</taxon>
        <taxon>Aspergillus</taxon>
        <taxon>Aspergillus subgen. Circumdati</taxon>
    </lineage>
</organism>
<keyword evidence="4 7" id="KW-0378">Hydrolase</keyword>
<dbReference type="Pfam" id="PF16875">
    <property type="entry name" value="Glyco_hydro_36N"/>
    <property type="match status" value="1"/>
</dbReference>
<dbReference type="Gene3D" id="2.70.98.60">
    <property type="entry name" value="alpha-galactosidase from lactobacil brevis"/>
    <property type="match status" value="1"/>
</dbReference>
<dbReference type="InterPro" id="IPR031704">
    <property type="entry name" value="Glyco_hydro_36_N"/>
</dbReference>
<dbReference type="CDD" id="cd14791">
    <property type="entry name" value="GH36"/>
    <property type="match status" value="1"/>
</dbReference>
<evidence type="ECO:0000256" key="2">
    <source>
        <dbReference type="ARBA" id="ARBA00011881"/>
    </source>
</evidence>
<keyword evidence="8" id="KW-1185">Reference proteome</keyword>
<evidence type="ECO:0000259" key="6">
    <source>
        <dbReference type="Pfam" id="PF16875"/>
    </source>
</evidence>
<evidence type="ECO:0000313" key="7">
    <source>
        <dbReference type="EMBL" id="KAE8161323.1"/>
    </source>
</evidence>
<dbReference type="SUPFAM" id="SSF51445">
    <property type="entry name" value="(Trans)glycosidases"/>
    <property type="match status" value="1"/>
</dbReference>
<gene>
    <name evidence="7" type="ORF">BDV40DRAFT_313283</name>
</gene>
<dbReference type="InterPro" id="IPR013785">
    <property type="entry name" value="Aldolase_TIM"/>
</dbReference>
<sequence>MALPKTITLQSDVLRVNVYVDDHGAAFLQEVVPLPGSSRSSVSKYFNNSYAPLVEVRLAGEGTAKHKSSKSLIGTYVGARLRYQSHEIRQQAGTHTLDVILKDSVSKVTAIVHLTVYQSTGVLRATSTIQNDSDKDIVVTQLTSLVLGGLTTGAEKWWSDYILAVPNNSWFREAQWIDYDLPSLGIDDYGVYGRPEGHAASLGHYSVSNRGTFSTEGHLPMGLLKRTDNAETWLWQVENNGSWRWEVGDWKDSVYLAAGGPVETDHDWRQTLSPGQKFTTVPVALSHVMENYEHAFAEMTRYRRQMRRKHQDHERLPIIFNDYMNCLMGDPTDEKILALVDPVLRIGAEYFVIDAGWYADDSGWWDDVGLWEPSKKRFPMGFRELLLHLKTKGLIPGLWIEPEVIGVRSVVAKQLPFEAFFQRNGQRIVEKGRYQLDYRHKAVREHMHAVIHRLVTEYDVGYFKFDYNIEVTQGTDINCPSPGSGQLDHNRAYLHWVSELHDRYPGLAIENCSSGAQRMDYAMLAVHALQSTSDQQDPDRYAAIAAALPTAVTPEQSAVWTYPQPEWDDETNAMTVVNSLLGRIHLSGRLDKLTPHQFELIKQGMDVYRIIRADLTTASAFWPLGLPHWHDDWVALGMEVHTPDNHDSGVRYLAVWRRGGPDSVELPIPALCERPVKAELLYPSILPCKMSWELARGILHIQTPSKLSARLLKLTSGDV</sequence>
<dbReference type="InterPro" id="IPR050985">
    <property type="entry name" value="Alpha-glycosidase_related"/>
</dbReference>
<dbReference type="EC" id="3.2.1.22" evidence="3"/>
<evidence type="ECO:0000313" key="8">
    <source>
        <dbReference type="Proteomes" id="UP000326950"/>
    </source>
</evidence>
<evidence type="ECO:0000256" key="4">
    <source>
        <dbReference type="ARBA" id="ARBA00022801"/>
    </source>
</evidence>
<dbReference type="InterPro" id="IPR002252">
    <property type="entry name" value="Glyco_hydro_36"/>
</dbReference>
<comment type="subunit">
    <text evidence="2">Homotetramer.</text>
</comment>
<dbReference type="Pfam" id="PF02065">
    <property type="entry name" value="Melibiase"/>
    <property type="match status" value="1"/>
</dbReference>
<proteinExistence type="predicted"/>
<dbReference type="InterPro" id="IPR038417">
    <property type="entry name" value="Alpga-gal_N_sf"/>
</dbReference>
<protein>
    <recommendedName>
        <fullName evidence="3">alpha-galactosidase</fullName>
        <ecNumber evidence="3">3.2.1.22</ecNumber>
    </recommendedName>
</protein>
<name>A0A5N6USB8_ASPTM</name>
<dbReference type="Gene3D" id="3.20.20.70">
    <property type="entry name" value="Aldolase class I"/>
    <property type="match status" value="1"/>
</dbReference>
<dbReference type="AlphaFoldDB" id="A0A5N6USB8"/>
<dbReference type="OrthoDB" id="5795902at2759"/>
<evidence type="ECO:0000256" key="5">
    <source>
        <dbReference type="ARBA" id="ARBA00023295"/>
    </source>
</evidence>
<dbReference type="EMBL" id="ML738644">
    <property type="protein sequence ID" value="KAE8161323.1"/>
    <property type="molecule type" value="Genomic_DNA"/>
</dbReference>
<reference evidence="7 8" key="1">
    <citation type="submission" date="2019-04" db="EMBL/GenBank/DDBJ databases">
        <title>Friends and foes A comparative genomics study of 23 Aspergillus species from section Flavi.</title>
        <authorList>
            <consortium name="DOE Joint Genome Institute"/>
            <person name="Kjaerbolling I."/>
            <person name="Vesth T."/>
            <person name="Frisvad J.C."/>
            <person name="Nybo J.L."/>
            <person name="Theobald S."/>
            <person name="Kildgaard S."/>
            <person name="Isbrandt T."/>
            <person name="Kuo A."/>
            <person name="Sato A."/>
            <person name="Lyhne E.K."/>
            <person name="Kogle M.E."/>
            <person name="Wiebenga A."/>
            <person name="Kun R.S."/>
            <person name="Lubbers R.J."/>
            <person name="Makela M.R."/>
            <person name="Barry K."/>
            <person name="Chovatia M."/>
            <person name="Clum A."/>
            <person name="Daum C."/>
            <person name="Haridas S."/>
            <person name="He G."/>
            <person name="LaButti K."/>
            <person name="Lipzen A."/>
            <person name="Mondo S."/>
            <person name="Riley R."/>
            <person name="Salamov A."/>
            <person name="Simmons B.A."/>
            <person name="Magnuson J.K."/>
            <person name="Henrissat B."/>
            <person name="Mortensen U.H."/>
            <person name="Larsen T.O."/>
            <person name="Devries R.P."/>
            <person name="Grigoriev I.V."/>
            <person name="Machida M."/>
            <person name="Baker S.E."/>
            <person name="Andersen M.R."/>
        </authorList>
    </citation>
    <scope>NUCLEOTIDE SEQUENCE [LARGE SCALE GENOMIC DNA]</scope>
    <source>
        <strain evidence="7 8">CBS 117626</strain>
    </source>
</reference>
<dbReference type="GO" id="GO:0016052">
    <property type="term" value="P:carbohydrate catabolic process"/>
    <property type="evidence" value="ECO:0007669"/>
    <property type="project" value="InterPro"/>
</dbReference>
<evidence type="ECO:0000256" key="1">
    <source>
        <dbReference type="ARBA" id="ARBA00001255"/>
    </source>
</evidence>